<dbReference type="GO" id="GO:0005085">
    <property type="term" value="F:guanyl-nucleotide exchange factor activity"/>
    <property type="evidence" value="ECO:0007669"/>
    <property type="project" value="UniProtKB-KW"/>
</dbReference>
<evidence type="ECO:0000256" key="3">
    <source>
        <dbReference type="ARBA" id="ARBA00023329"/>
    </source>
</evidence>
<feature type="region of interest" description="Disordered" evidence="4">
    <location>
        <begin position="456"/>
        <end position="517"/>
    </location>
</feature>
<dbReference type="InterPro" id="IPR001194">
    <property type="entry name" value="cDENN_dom"/>
</dbReference>
<feature type="domain" description="UDENN" evidence="5">
    <location>
        <begin position="15"/>
        <end position="381"/>
    </location>
</feature>
<dbReference type="Gene3D" id="3.40.50.11500">
    <property type="match status" value="1"/>
</dbReference>
<feature type="region of interest" description="Disordered" evidence="4">
    <location>
        <begin position="717"/>
        <end position="856"/>
    </location>
</feature>
<evidence type="ECO:0000256" key="2">
    <source>
        <dbReference type="ARBA" id="ARBA00022658"/>
    </source>
</evidence>
<dbReference type="InterPro" id="IPR037516">
    <property type="entry name" value="Tripartite_DENN"/>
</dbReference>
<dbReference type="SMART" id="SM00801">
    <property type="entry name" value="dDENN"/>
    <property type="match status" value="1"/>
</dbReference>
<dbReference type="InterPro" id="IPR005113">
    <property type="entry name" value="uDENN_dom"/>
</dbReference>
<dbReference type="GO" id="GO:0005829">
    <property type="term" value="C:cytosol"/>
    <property type="evidence" value="ECO:0007669"/>
    <property type="project" value="TreeGrafter"/>
</dbReference>
<keyword evidence="3" id="KW-0968">Cytoplasmic vesicle</keyword>
<evidence type="ECO:0000259" key="5">
    <source>
        <dbReference type="PROSITE" id="PS50211"/>
    </source>
</evidence>
<dbReference type="Pfam" id="PF03456">
    <property type="entry name" value="uDENN"/>
    <property type="match status" value="1"/>
</dbReference>
<dbReference type="PROSITE" id="PS50211">
    <property type="entry name" value="DENN"/>
    <property type="match status" value="1"/>
</dbReference>
<keyword evidence="2" id="KW-0344">Guanine-nucleotide releasing factor</keyword>
<feature type="compositionally biased region" description="Polar residues" evidence="4">
    <location>
        <begin position="918"/>
        <end position="929"/>
    </location>
</feature>
<feature type="compositionally biased region" description="Polar residues" evidence="4">
    <location>
        <begin position="881"/>
        <end position="908"/>
    </location>
</feature>
<dbReference type="Pfam" id="PF03455">
    <property type="entry name" value="dDENN"/>
    <property type="match status" value="1"/>
</dbReference>
<dbReference type="GO" id="GO:0032456">
    <property type="term" value="P:endocytic recycling"/>
    <property type="evidence" value="ECO:0007669"/>
    <property type="project" value="TreeGrafter"/>
</dbReference>
<dbReference type="AlphaFoldDB" id="A0A8W8LCP2"/>
<dbReference type="Proteomes" id="UP000005408">
    <property type="component" value="Unassembled WGS sequence"/>
</dbReference>
<dbReference type="PANTHER" id="PTHR13196:SF14">
    <property type="entry name" value="UDENN DOMAIN-CONTAINING PROTEIN"/>
    <property type="match status" value="1"/>
</dbReference>
<dbReference type="InterPro" id="IPR005112">
    <property type="entry name" value="dDENN_dom"/>
</dbReference>
<reference evidence="6" key="1">
    <citation type="submission" date="2022-08" db="UniProtKB">
        <authorList>
            <consortium name="EnsemblMetazoa"/>
        </authorList>
    </citation>
    <scope>IDENTIFICATION</scope>
    <source>
        <strain evidence="6">05x7-T-G4-1.051#20</strain>
    </source>
</reference>
<protein>
    <recommendedName>
        <fullName evidence="5">UDENN domain-containing protein</fullName>
    </recommendedName>
</protein>
<dbReference type="InterPro" id="IPR040032">
    <property type="entry name" value="DENND1A/B/C"/>
</dbReference>
<sequence>MGSRLRTNPERIFEVFLEVAKPECDKDGKETFIVQKYPPNYEDEDTLKSVPSFAFPCETDRTTVDHFTFVLTDLESKYKFGYCRYATGAQTCLCVVSFLPWFEVFYKLLNLLAEMINRSEDNDVTDLLRAAYANGVPGPNQTTKIVAGQEEWTFTPPDPEKLPSIPSSRNLTEYFNAVDTEKMMMVFASMLNERRIVITSKRLNRLTACVHASATLLYPMHWQHLFIPVLPAFLIDYLSAPMPYLIGAHKSLLEKVRESELGDAVVVDVDENTIKTCFNDLEELPSEIQSYLKKYLKKDKISVAMAASGDAIPKTFLMSLVKLIGGYRDALKFHPGEEITFNPQAFVQSRPESMQPFLEKILHLQIFQEFINERLDMLNCGEGFTDIFEREAMTRADKLNTQSRYKDWLHNVKSQGKRMQKGSKDVWADFKEKAAPTVTNMMDTIRDRTKKNFSNFKDKFSELQKSKDEGKSSRPPANNRNRNRPNTINLGQELRAQRPMRPGKSPDTQSVKSLKVYGTQARKSTYQIIEERERPSDDSGMDLPYSRVSINLLGDPDIQNALNKSASAEDLVSPQRFSLIDVTEESDSSCNSSPAPSSFSSLIEIDSHSIGSTSTQDSFSAVPLADGSDSMSNTSDLENPGIRPIAPPRRRRVEKKKEDNVVVKDRLIGVRTSKERPKPAPRQSLSDEVKVDIAQIKPEGEPKKEAAAKPLIQLDSVDDDFDPFSSPKSQTVGTVETLRERSEGSPSLLRRTAAIKKPNGRPSRENSFENLKGGSAVKAERSLDGIETFDPLCNSSAKPTQSKEEQRKSVHELMQNWELHTLTKSQNQPRSDEKPFAHKSPHLGFPSPPHFISSQNTHQPLARLSHFTPHQIQQASMNVSNIKLPNNSSPHSSVCSQRTSGSSVASTDRSSDPFSDLLEQSLSNKSGENPSPKKNWETFD</sequence>
<feature type="compositionally biased region" description="Low complexity" evidence="4">
    <location>
        <begin position="474"/>
        <end position="486"/>
    </location>
</feature>
<evidence type="ECO:0000256" key="4">
    <source>
        <dbReference type="SAM" id="MobiDB-lite"/>
    </source>
</evidence>
<keyword evidence="7" id="KW-1185">Reference proteome</keyword>
<evidence type="ECO:0000313" key="6">
    <source>
        <dbReference type="EnsemblMetazoa" id="G27665.1:cds"/>
    </source>
</evidence>
<dbReference type="FunFam" id="3.30.450.200:FF:000003">
    <property type="entry name" value="DENN domain containing 1A"/>
    <property type="match status" value="1"/>
</dbReference>
<name>A0A8W8LCP2_MAGGI</name>
<comment type="subcellular location">
    <subcellularLocation>
        <location evidence="1">Cytoplasmic vesicle</location>
        <location evidence="1">Clathrin-coated vesicle</location>
    </subcellularLocation>
</comment>
<dbReference type="PANTHER" id="PTHR13196">
    <property type="entry name" value="DENN DOMAIN-CONTAINING"/>
    <property type="match status" value="1"/>
</dbReference>
<proteinExistence type="predicted"/>
<accession>A0A8W8LCP2</accession>
<dbReference type="FunFam" id="3.40.50.11500:FF:000001">
    <property type="entry name" value="Putative DENN domain-containing protein 1A"/>
    <property type="match status" value="1"/>
</dbReference>
<evidence type="ECO:0000256" key="1">
    <source>
        <dbReference type="ARBA" id="ARBA00004132"/>
    </source>
</evidence>
<dbReference type="Gene3D" id="3.30.450.200">
    <property type="match status" value="1"/>
</dbReference>
<dbReference type="Gene3D" id="6.10.140.1000">
    <property type="match status" value="1"/>
</dbReference>
<feature type="compositionally biased region" description="Basic and acidic residues" evidence="4">
    <location>
        <begin position="655"/>
        <end position="678"/>
    </location>
</feature>
<dbReference type="InterPro" id="IPR043153">
    <property type="entry name" value="DENN_C"/>
</dbReference>
<dbReference type="GO" id="GO:0006897">
    <property type="term" value="P:endocytosis"/>
    <property type="evidence" value="ECO:0007669"/>
    <property type="project" value="TreeGrafter"/>
</dbReference>
<evidence type="ECO:0000313" key="7">
    <source>
        <dbReference type="Proteomes" id="UP000005408"/>
    </source>
</evidence>
<feature type="compositionally biased region" description="Basic and acidic residues" evidence="4">
    <location>
        <begin position="456"/>
        <end position="472"/>
    </location>
</feature>
<dbReference type="SMART" id="SM00800">
    <property type="entry name" value="uDENN"/>
    <property type="match status" value="1"/>
</dbReference>
<feature type="region of interest" description="Disordered" evidence="4">
    <location>
        <begin position="610"/>
        <end position="690"/>
    </location>
</feature>
<feature type="region of interest" description="Disordered" evidence="4">
    <location>
        <begin position="881"/>
        <end position="940"/>
    </location>
</feature>
<organism evidence="6 7">
    <name type="scientific">Magallana gigas</name>
    <name type="common">Pacific oyster</name>
    <name type="synonym">Crassostrea gigas</name>
    <dbReference type="NCBI Taxonomy" id="29159"/>
    <lineage>
        <taxon>Eukaryota</taxon>
        <taxon>Metazoa</taxon>
        <taxon>Spiralia</taxon>
        <taxon>Lophotrochozoa</taxon>
        <taxon>Mollusca</taxon>
        <taxon>Bivalvia</taxon>
        <taxon>Autobranchia</taxon>
        <taxon>Pteriomorphia</taxon>
        <taxon>Ostreida</taxon>
        <taxon>Ostreoidea</taxon>
        <taxon>Ostreidae</taxon>
        <taxon>Magallana</taxon>
    </lineage>
</organism>
<dbReference type="SMART" id="SM00799">
    <property type="entry name" value="DENN"/>
    <property type="match status" value="1"/>
</dbReference>
<feature type="compositionally biased region" description="Basic and acidic residues" evidence="4">
    <location>
        <begin position="801"/>
        <end position="811"/>
    </location>
</feature>
<dbReference type="GO" id="GO:1901981">
    <property type="term" value="F:phosphatidylinositol phosphate binding"/>
    <property type="evidence" value="ECO:0007669"/>
    <property type="project" value="TreeGrafter"/>
</dbReference>
<dbReference type="EnsemblMetazoa" id="G27665.1">
    <property type="protein sequence ID" value="G27665.1:cds"/>
    <property type="gene ID" value="G27665"/>
</dbReference>
<feature type="compositionally biased region" description="Polar residues" evidence="4">
    <location>
        <begin position="610"/>
        <end position="619"/>
    </location>
</feature>
<dbReference type="GO" id="GO:0030136">
    <property type="term" value="C:clathrin-coated vesicle"/>
    <property type="evidence" value="ECO:0007669"/>
    <property type="project" value="UniProtKB-SubCell"/>
</dbReference>
<dbReference type="Pfam" id="PF02141">
    <property type="entry name" value="DENN"/>
    <property type="match status" value="1"/>
</dbReference>